<dbReference type="Proteomes" id="UP000244932">
    <property type="component" value="Unassembled WGS sequence"/>
</dbReference>
<evidence type="ECO:0000259" key="1">
    <source>
        <dbReference type="Pfam" id="PF05099"/>
    </source>
</evidence>
<keyword evidence="3" id="KW-1185">Reference proteome</keyword>
<protein>
    <recommendedName>
        <fullName evidence="1">Co-chaperone DjlA N-terminal domain-containing protein</fullName>
    </recommendedName>
</protein>
<sequence>MSAQLTPQDALVATMIATSAADGTLEDVEMDSISRMISVLPVFDGYDPAHVPTVAQIVFDLFEDEDGIDALVGLVGESLPGTLNETAYALACDVAAADGDIQMEELRLLEILRHDLNVDRLTSAAIERGARARHARLPK</sequence>
<dbReference type="RefSeq" id="WP_245895441.1">
    <property type="nucleotide sequence ID" value="NZ_OMKW01000004.1"/>
</dbReference>
<reference evidence="2 3" key="1">
    <citation type="submission" date="2018-03" db="EMBL/GenBank/DDBJ databases">
        <authorList>
            <person name="Keele B.F."/>
        </authorList>
    </citation>
    <scope>NUCLEOTIDE SEQUENCE [LARGE SCALE GENOMIC DNA]</scope>
    <source>
        <strain evidence="2 3">CeCT 8812</strain>
    </source>
</reference>
<name>A0A2R8AEV5_9RHOB</name>
<dbReference type="AlphaFoldDB" id="A0A2R8AEV5"/>
<dbReference type="InterPro" id="IPR029024">
    <property type="entry name" value="TerB-like"/>
</dbReference>
<dbReference type="InterPro" id="IPR007791">
    <property type="entry name" value="DjlA_N"/>
</dbReference>
<proteinExistence type="predicted"/>
<dbReference type="Gene3D" id="1.10.3680.10">
    <property type="entry name" value="TerB-like"/>
    <property type="match status" value="1"/>
</dbReference>
<evidence type="ECO:0000313" key="3">
    <source>
        <dbReference type="Proteomes" id="UP000244932"/>
    </source>
</evidence>
<evidence type="ECO:0000313" key="2">
    <source>
        <dbReference type="EMBL" id="SPF30727.1"/>
    </source>
</evidence>
<gene>
    <name evidence="2" type="ORF">POI8812_03069</name>
</gene>
<dbReference type="SUPFAM" id="SSF158682">
    <property type="entry name" value="TerB-like"/>
    <property type="match status" value="1"/>
</dbReference>
<dbReference type="EMBL" id="OMKW01000004">
    <property type="protein sequence ID" value="SPF30727.1"/>
    <property type="molecule type" value="Genomic_DNA"/>
</dbReference>
<organism evidence="2 3">
    <name type="scientific">Pontivivens insulae</name>
    <dbReference type="NCBI Taxonomy" id="1639689"/>
    <lineage>
        <taxon>Bacteria</taxon>
        <taxon>Pseudomonadati</taxon>
        <taxon>Pseudomonadota</taxon>
        <taxon>Alphaproteobacteria</taxon>
        <taxon>Rhodobacterales</taxon>
        <taxon>Paracoccaceae</taxon>
        <taxon>Pontivivens</taxon>
    </lineage>
</organism>
<dbReference type="Pfam" id="PF05099">
    <property type="entry name" value="TerB"/>
    <property type="match status" value="1"/>
</dbReference>
<feature type="domain" description="Co-chaperone DjlA N-terminal" evidence="1">
    <location>
        <begin position="8"/>
        <end position="123"/>
    </location>
</feature>
<dbReference type="CDD" id="cd07176">
    <property type="entry name" value="terB"/>
    <property type="match status" value="1"/>
</dbReference>
<accession>A0A2R8AEV5</accession>